<feature type="region of interest" description="Disordered" evidence="1">
    <location>
        <begin position="90"/>
        <end position="115"/>
    </location>
</feature>
<gene>
    <name evidence="2" type="ORF">Zmor_003365</name>
</gene>
<sequence>MTDYSAASTVQSGIPASGFNDYDKSTKINFVSDGWSRRDSIGAQMHRLTQLINSLKATSFPHNEFGSGQRSPVHQLNLLRERIHKIMTQLTSQTPYPNTQQTNLDSAGPQTKYSTPEEAVGGLFRKYLANSSFVEGGEFVKPMVPRVGRRGFRDAVSGGDGVRRSARSARERVRAKGAWRTRRRRNTMFAEGWGMGAA</sequence>
<feature type="compositionally biased region" description="Polar residues" evidence="1">
    <location>
        <begin position="90"/>
        <end position="114"/>
    </location>
</feature>
<reference evidence="2" key="1">
    <citation type="journal article" date="2023" name="G3 (Bethesda)">
        <title>Whole genome assemblies of Zophobas morio and Tenebrio molitor.</title>
        <authorList>
            <person name="Kaur S."/>
            <person name="Stinson S.A."/>
            <person name="diCenzo G.C."/>
        </authorList>
    </citation>
    <scope>NUCLEOTIDE SEQUENCE</scope>
    <source>
        <strain evidence="2">QUZm001</strain>
    </source>
</reference>
<name>A0AA38HLS9_9CUCU</name>
<dbReference type="EMBL" id="JALNTZ010000010">
    <property type="protein sequence ID" value="KAJ3640045.1"/>
    <property type="molecule type" value="Genomic_DNA"/>
</dbReference>
<evidence type="ECO:0000313" key="3">
    <source>
        <dbReference type="Proteomes" id="UP001168821"/>
    </source>
</evidence>
<keyword evidence="3" id="KW-1185">Reference proteome</keyword>
<organism evidence="2 3">
    <name type="scientific">Zophobas morio</name>
    <dbReference type="NCBI Taxonomy" id="2755281"/>
    <lineage>
        <taxon>Eukaryota</taxon>
        <taxon>Metazoa</taxon>
        <taxon>Ecdysozoa</taxon>
        <taxon>Arthropoda</taxon>
        <taxon>Hexapoda</taxon>
        <taxon>Insecta</taxon>
        <taxon>Pterygota</taxon>
        <taxon>Neoptera</taxon>
        <taxon>Endopterygota</taxon>
        <taxon>Coleoptera</taxon>
        <taxon>Polyphaga</taxon>
        <taxon>Cucujiformia</taxon>
        <taxon>Tenebrionidae</taxon>
        <taxon>Zophobas</taxon>
    </lineage>
</organism>
<evidence type="ECO:0000256" key="1">
    <source>
        <dbReference type="SAM" id="MobiDB-lite"/>
    </source>
</evidence>
<protein>
    <submittedName>
        <fullName evidence="2">Uncharacterized protein</fullName>
    </submittedName>
</protein>
<proteinExistence type="predicted"/>
<evidence type="ECO:0000313" key="2">
    <source>
        <dbReference type="EMBL" id="KAJ3640045.1"/>
    </source>
</evidence>
<comment type="caution">
    <text evidence="2">The sequence shown here is derived from an EMBL/GenBank/DDBJ whole genome shotgun (WGS) entry which is preliminary data.</text>
</comment>
<dbReference type="AlphaFoldDB" id="A0AA38HLS9"/>
<dbReference type="Proteomes" id="UP001168821">
    <property type="component" value="Unassembled WGS sequence"/>
</dbReference>
<accession>A0AA38HLS9</accession>